<sequence length="170" mass="20044">MLTLPQTTQDNKEIFLLDDNLAVCENGLIFYYDDLGKIYDTKYQCVLPKINANTDPKSIQDSIIDLENILIDFFLINLRERTINNTKFEFVSEKHIAYKNFLIDVESFEVMAKPLEIDEIDELESKAFTLDEETRNTISALISLVYRQNIDNFVEYKKMLEYLEIEFEKI</sequence>
<reference evidence="1 2" key="1">
    <citation type="submission" date="2018-04" db="EMBL/GenBank/DDBJ databases">
        <title>Novel Campyloabacter and Helicobacter Species and Strains.</title>
        <authorList>
            <person name="Mannion A.J."/>
            <person name="Shen Z."/>
            <person name="Fox J.G."/>
        </authorList>
    </citation>
    <scope>NUCLEOTIDE SEQUENCE [LARGE SCALE GENOMIC DNA]</scope>
    <source>
        <strain evidence="1 2">MIT 12-6600</strain>
    </source>
</reference>
<gene>
    <name evidence="1" type="ORF">CQA54_07115</name>
</gene>
<protein>
    <submittedName>
        <fullName evidence="1">Uncharacterized protein</fullName>
    </submittedName>
</protein>
<evidence type="ECO:0000313" key="1">
    <source>
        <dbReference type="EMBL" id="RDU66463.1"/>
    </source>
</evidence>
<organism evidence="1 2">
    <name type="scientific">Helicobacter equorum</name>
    <dbReference type="NCBI Taxonomy" id="361872"/>
    <lineage>
        <taxon>Bacteria</taxon>
        <taxon>Pseudomonadati</taxon>
        <taxon>Campylobacterota</taxon>
        <taxon>Epsilonproteobacteria</taxon>
        <taxon>Campylobacterales</taxon>
        <taxon>Helicobacteraceae</taxon>
        <taxon>Helicobacter</taxon>
    </lineage>
</organism>
<name>A0A3D8IMY0_9HELI</name>
<evidence type="ECO:0000313" key="2">
    <source>
        <dbReference type="Proteomes" id="UP000256514"/>
    </source>
</evidence>
<proteinExistence type="predicted"/>
<dbReference type="EMBL" id="NXLT01000006">
    <property type="protein sequence ID" value="RDU66463.1"/>
    <property type="molecule type" value="Genomic_DNA"/>
</dbReference>
<accession>A0A3D8IMY0</accession>
<dbReference type="Proteomes" id="UP000256514">
    <property type="component" value="Unassembled WGS sequence"/>
</dbReference>
<comment type="caution">
    <text evidence="1">The sequence shown here is derived from an EMBL/GenBank/DDBJ whole genome shotgun (WGS) entry which is preliminary data.</text>
</comment>
<dbReference type="AlphaFoldDB" id="A0A3D8IMY0"/>
<dbReference type="OrthoDB" id="9938780at2"/>
<dbReference type="RefSeq" id="WP_115571417.1">
    <property type="nucleotide sequence ID" value="NZ_NXLT01000006.1"/>
</dbReference>
<keyword evidence="2" id="KW-1185">Reference proteome</keyword>